<organism evidence="9 10">
    <name type="scientific">Tulasnella calospora MUT 4182</name>
    <dbReference type="NCBI Taxonomy" id="1051891"/>
    <lineage>
        <taxon>Eukaryota</taxon>
        <taxon>Fungi</taxon>
        <taxon>Dikarya</taxon>
        <taxon>Basidiomycota</taxon>
        <taxon>Agaricomycotina</taxon>
        <taxon>Agaricomycetes</taxon>
        <taxon>Cantharellales</taxon>
        <taxon>Tulasnellaceae</taxon>
        <taxon>Tulasnella</taxon>
    </lineage>
</organism>
<feature type="domain" description="RNase III" evidence="7">
    <location>
        <begin position="1090"/>
        <end position="1292"/>
    </location>
</feature>
<keyword evidence="3" id="KW-0378">Hydrolase</keyword>
<dbReference type="GO" id="GO:0006396">
    <property type="term" value="P:RNA processing"/>
    <property type="evidence" value="ECO:0007669"/>
    <property type="project" value="InterPro"/>
</dbReference>
<evidence type="ECO:0008006" key="11">
    <source>
        <dbReference type="Google" id="ProtNLM"/>
    </source>
</evidence>
<keyword evidence="5" id="KW-0067">ATP-binding</keyword>
<evidence type="ECO:0000256" key="1">
    <source>
        <dbReference type="ARBA" id="ARBA00022737"/>
    </source>
</evidence>
<evidence type="ECO:0000256" key="6">
    <source>
        <dbReference type="SAM" id="MobiDB-lite"/>
    </source>
</evidence>
<dbReference type="Pfam" id="PF00636">
    <property type="entry name" value="Ribonuclease_3"/>
    <property type="match status" value="2"/>
</dbReference>
<dbReference type="GO" id="GO:0004525">
    <property type="term" value="F:ribonuclease III activity"/>
    <property type="evidence" value="ECO:0007669"/>
    <property type="project" value="InterPro"/>
</dbReference>
<dbReference type="HOGENOM" id="CLU_000907_4_2_1"/>
<dbReference type="InterPro" id="IPR036389">
    <property type="entry name" value="RNase_III_sf"/>
</dbReference>
<dbReference type="SMART" id="SM00535">
    <property type="entry name" value="RIBOc"/>
    <property type="match status" value="2"/>
</dbReference>
<sequence length="1660" mass="185843">MLQAFLILTSSTCLKEFKPLSGKLNLLRKNWRPSNQPDAGPSNVGSSYESQDPSPSDTRKRGINSDEDDPSQSAKRAKFNHSPSGTSEGDLDFNGDKDPRLQFPIPVFRFEAHQTSTTPVASAHISHAIVQAAIERNTILAVEDTQPPMEIYIPVLQNSKIVTSRNQSQVSLVITADTGHATTQARIISIASKSVGFRSHITLQTLMDLPGDEDSIKQELGNAMERDVIFLSPAVLETLLSRKLLHLTQFAHLVLLDDVNNMREDHAVAKALLQHYSLLDESQRPHLLSFLCGGRSSTTYNSSLFLVEELLFSKIYGLPDAARNAQIARLAKPDDIFVLYDAEIITNPSLSMAALYRVDRNERYFRREFAASKYLRKDLGEAGAKLFWKQYLRDVVEPILPSEIKIGKKRPRDMAQPPDLPPLNTLSDLWRLLKNMDQPKIDMDRSSQSFSVTSKFLKLCQVLATFEAEGDAFRGIILVERDLTASMITSMLQLTSLNFLRVRYITSSGPNTDPEDTDNTRNSKMLEEFRNGAINLLVTTSVGEDLLDLSPATCVIRWDVPRNFISYCHSKAKAHPKRSRFIILFEKGNDNHRRIAYSLRSIPPAWKKWIKHLHGEVRHAPPGTLNGEAFSPADRSEYVETPEDQEGIIDGVTGSKLTSSHALEAIYRFASTSLKEVQDTFAIPPLLECRRSENGSARFSCVVNLSRTPLGTIFGPWCRFQADARRLACYQACQELHRLRLLGSSLFPPPPPLSPAKVMVALDIPKGGPKAFSAGSVPPPVQQYVFAKRQIEFWGRSLSSHVSSRFYPTVVTLCTNAPSELDEVSHPLWSGPFQSICILARCPLPEFPSFQLRFVELTRTVHLKRCAALDLDDSEIQEIQSFSTEFCRTITGRNLVMASVQSPCLFLPLNPQWNEDHPSEETPWPFPSVSQYISWKDIRRVARMDDLPFDLEEEKPVSEWDTLLADTVFQEQRGSTSALYFGIRLRPDLNPRSKIPGQSVEADYENLLECHNALWQNFPGVTDENQPLIETIALPRNLNLFQRISPENAIKDLRHYCIPELTSVYPLSGGILRTGLACPSIMWRINDLLLSKELNALTFRNRIDDSLLLQALTPNSALMEHNYQRLEFFGDSFLKHMSSIYVIVLDPEAQEEQLHLRRAGIVQNTTLQRAATTCGLPEYILSRAFSSKHWTPPGYSVQARRQSHGPSQGAHESEAELPTAAGSSPAHDEAGAAENDDSDIDLEQLLVSELTGEVDRKGRILSQNDRNAHWLAPKRVADVVESVIGAAYLSGGDEMGLMACKAIRLPIPNVSRWSDFARKVTIPSPNEAYPIKQEHVDEIERTIGFKFSRPELLQLALTHKSATASHSETYERFEFLGDGVLEFLTVQYLYDKYPDLGPGKLTALKSSLVSLGPLSAICVESGLAKHLIYGSTDLRRKIDAFEAALNAARVVAEERAKESEQPPKEYWSGLSAPKELSDLVEALLGALLMSEDFDSRGARAMFDNVLKPFFDRFGRPDSTGDHPSNALSVVFQKRKCEGFRNSIQENMNRGVKTYTRSVVIHEVVLVELDGPDAAATSFTAAQMALDALEGDPGFLSVCDCMERIAERRQTAHANKYERRNTARMAEERDVAEVDVADMNGDFGQCCFNDERTSFRRNSRC</sequence>
<dbReference type="PANTHER" id="PTHR14950">
    <property type="entry name" value="DICER-RELATED"/>
    <property type="match status" value="1"/>
</dbReference>
<protein>
    <recommendedName>
        <fullName evidence="11">Dicer-like protein 1</fullName>
    </recommendedName>
</protein>
<keyword evidence="2" id="KW-0547">Nucleotide-binding</keyword>
<dbReference type="STRING" id="1051891.A0A0C3MJR7"/>
<proteinExistence type="predicted"/>
<feature type="domain" description="RNase III" evidence="7">
    <location>
        <begin position="1336"/>
        <end position="1492"/>
    </location>
</feature>
<dbReference type="Proteomes" id="UP000054248">
    <property type="component" value="Unassembled WGS sequence"/>
</dbReference>
<feature type="domain" description="Helicase C-terminal" evidence="8">
    <location>
        <begin position="458"/>
        <end position="614"/>
    </location>
</feature>
<accession>A0A0C3MJR7</accession>
<dbReference type="GO" id="GO:0005524">
    <property type="term" value="F:ATP binding"/>
    <property type="evidence" value="ECO:0007669"/>
    <property type="project" value="UniProtKB-KW"/>
</dbReference>
<dbReference type="InterPro" id="IPR005034">
    <property type="entry name" value="Dicer_dimerisation"/>
</dbReference>
<dbReference type="Gene3D" id="3.30.160.380">
    <property type="entry name" value="Dicer dimerisation domain"/>
    <property type="match status" value="1"/>
</dbReference>
<dbReference type="InterPro" id="IPR038248">
    <property type="entry name" value="Dicer_dimer_sf"/>
</dbReference>
<keyword evidence="4" id="KW-0347">Helicase</keyword>
<dbReference type="Pfam" id="PF03368">
    <property type="entry name" value="Dicer_dimer"/>
    <property type="match status" value="1"/>
</dbReference>
<evidence type="ECO:0000256" key="3">
    <source>
        <dbReference type="ARBA" id="ARBA00022801"/>
    </source>
</evidence>
<dbReference type="OrthoDB" id="416741at2759"/>
<evidence type="ECO:0000259" key="8">
    <source>
        <dbReference type="PROSITE" id="PS51194"/>
    </source>
</evidence>
<dbReference type="Gene3D" id="3.40.50.300">
    <property type="entry name" value="P-loop containing nucleotide triphosphate hydrolases"/>
    <property type="match status" value="1"/>
</dbReference>
<feature type="compositionally biased region" description="Polar residues" evidence="6">
    <location>
        <begin position="32"/>
        <end position="56"/>
    </location>
</feature>
<dbReference type="PROSITE" id="PS50142">
    <property type="entry name" value="RNASE_3_2"/>
    <property type="match status" value="2"/>
</dbReference>
<keyword evidence="1" id="KW-0677">Repeat</keyword>
<evidence type="ECO:0000256" key="2">
    <source>
        <dbReference type="ARBA" id="ARBA00022741"/>
    </source>
</evidence>
<evidence type="ECO:0000313" key="10">
    <source>
        <dbReference type="Proteomes" id="UP000054248"/>
    </source>
</evidence>
<dbReference type="CDD" id="cd00593">
    <property type="entry name" value="RIBOc"/>
    <property type="match status" value="2"/>
</dbReference>
<dbReference type="EMBL" id="KN822945">
    <property type="protein sequence ID" value="KIO33947.1"/>
    <property type="molecule type" value="Genomic_DNA"/>
</dbReference>
<dbReference type="GO" id="GO:0031047">
    <property type="term" value="P:regulatory ncRNA-mediated gene silencing"/>
    <property type="evidence" value="ECO:0007669"/>
    <property type="project" value="UniProtKB-ARBA"/>
</dbReference>
<dbReference type="PANTHER" id="PTHR14950:SF37">
    <property type="entry name" value="ENDORIBONUCLEASE DICER"/>
    <property type="match status" value="1"/>
</dbReference>
<dbReference type="InterPro" id="IPR027417">
    <property type="entry name" value="P-loop_NTPase"/>
</dbReference>
<dbReference type="SUPFAM" id="SSF52540">
    <property type="entry name" value="P-loop containing nucleoside triphosphate hydrolases"/>
    <property type="match status" value="1"/>
</dbReference>
<reference evidence="9 10" key="1">
    <citation type="submission" date="2014-04" db="EMBL/GenBank/DDBJ databases">
        <authorList>
            <consortium name="DOE Joint Genome Institute"/>
            <person name="Kuo A."/>
            <person name="Girlanda M."/>
            <person name="Perotto S."/>
            <person name="Kohler A."/>
            <person name="Nagy L.G."/>
            <person name="Floudas D."/>
            <person name="Copeland A."/>
            <person name="Barry K.W."/>
            <person name="Cichocki N."/>
            <person name="Veneault-Fourrey C."/>
            <person name="LaButti K."/>
            <person name="Lindquist E.A."/>
            <person name="Lipzen A."/>
            <person name="Lundell T."/>
            <person name="Morin E."/>
            <person name="Murat C."/>
            <person name="Sun H."/>
            <person name="Tunlid A."/>
            <person name="Henrissat B."/>
            <person name="Grigoriev I.V."/>
            <person name="Hibbett D.S."/>
            <person name="Martin F."/>
            <person name="Nordberg H.P."/>
            <person name="Cantor M.N."/>
            <person name="Hua S.X."/>
        </authorList>
    </citation>
    <scope>NUCLEOTIDE SEQUENCE [LARGE SCALE GENOMIC DNA]</scope>
    <source>
        <strain evidence="9 10">MUT 4182</strain>
    </source>
</reference>
<dbReference type="InterPro" id="IPR000999">
    <property type="entry name" value="RNase_III_dom"/>
</dbReference>
<dbReference type="SUPFAM" id="SSF69065">
    <property type="entry name" value="RNase III domain-like"/>
    <property type="match status" value="2"/>
</dbReference>
<reference evidence="10" key="2">
    <citation type="submission" date="2015-01" db="EMBL/GenBank/DDBJ databases">
        <title>Evolutionary Origins and Diversification of the Mycorrhizal Mutualists.</title>
        <authorList>
            <consortium name="DOE Joint Genome Institute"/>
            <consortium name="Mycorrhizal Genomics Consortium"/>
            <person name="Kohler A."/>
            <person name="Kuo A."/>
            <person name="Nagy L.G."/>
            <person name="Floudas D."/>
            <person name="Copeland A."/>
            <person name="Barry K.W."/>
            <person name="Cichocki N."/>
            <person name="Veneault-Fourrey C."/>
            <person name="LaButti K."/>
            <person name="Lindquist E.A."/>
            <person name="Lipzen A."/>
            <person name="Lundell T."/>
            <person name="Morin E."/>
            <person name="Murat C."/>
            <person name="Riley R."/>
            <person name="Ohm R."/>
            <person name="Sun H."/>
            <person name="Tunlid A."/>
            <person name="Henrissat B."/>
            <person name="Grigoriev I.V."/>
            <person name="Hibbett D.S."/>
            <person name="Martin F."/>
        </authorList>
    </citation>
    <scope>NUCLEOTIDE SEQUENCE [LARGE SCALE GENOMIC DNA]</scope>
    <source>
        <strain evidence="10">MUT 4182</strain>
    </source>
</reference>
<dbReference type="PROSITE" id="PS51194">
    <property type="entry name" value="HELICASE_CTER"/>
    <property type="match status" value="1"/>
</dbReference>
<feature type="region of interest" description="Disordered" evidence="6">
    <location>
        <begin position="1192"/>
        <end position="1238"/>
    </location>
</feature>
<evidence type="ECO:0000259" key="7">
    <source>
        <dbReference type="PROSITE" id="PS50142"/>
    </source>
</evidence>
<name>A0A0C3MJR7_9AGAM</name>
<evidence type="ECO:0000256" key="4">
    <source>
        <dbReference type="ARBA" id="ARBA00022806"/>
    </source>
</evidence>
<dbReference type="InterPro" id="IPR001650">
    <property type="entry name" value="Helicase_C-like"/>
</dbReference>
<dbReference type="GO" id="GO:0004386">
    <property type="term" value="F:helicase activity"/>
    <property type="evidence" value="ECO:0007669"/>
    <property type="project" value="UniProtKB-KW"/>
</dbReference>
<dbReference type="Gene3D" id="1.10.1520.10">
    <property type="entry name" value="Ribonuclease III domain"/>
    <property type="match status" value="2"/>
</dbReference>
<dbReference type="Pfam" id="PF00271">
    <property type="entry name" value="Helicase_C"/>
    <property type="match status" value="1"/>
</dbReference>
<feature type="region of interest" description="Disordered" evidence="6">
    <location>
        <begin position="30"/>
        <end position="96"/>
    </location>
</feature>
<evidence type="ECO:0000313" key="9">
    <source>
        <dbReference type="EMBL" id="KIO33947.1"/>
    </source>
</evidence>
<gene>
    <name evidence="9" type="ORF">M407DRAFT_17211</name>
</gene>
<evidence type="ECO:0000256" key="5">
    <source>
        <dbReference type="ARBA" id="ARBA00022840"/>
    </source>
</evidence>
<keyword evidence="10" id="KW-1185">Reference proteome</keyword>
<dbReference type="PROSITE" id="PS00517">
    <property type="entry name" value="RNASE_3_1"/>
    <property type="match status" value="1"/>
</dbReference>